<dbReference type="Proteomes" id="UP000179797">
    <property type="component" value="Unassembled WGS sequence"/>
</dbReference>
<keyword evidence="2" id="KW-1185">Reference proteome</keyword>
<evidence type="ECO:0000313" key="2">
    <source>
        <dbReference type="Proteomes" id="UP000179797"/>
    </source>
</evidence>
<organism evidence="1 2">
    <name type="scientific">Flammeovirga pacifica</name>
    <dbReference type="NCBI Taxonomy" id="915059"/>
    <lineage>
        <taxon>Bacteria</taxon>
        <taxon>Pseudomonadati</taxon>
        <taxon>Bacteroidota</taxon>
        <taxon>Cytophagia</taxon>
        <taxon>Cytophagales</taxon>
        <taxon>Flammeovirgaceae</taxon>
        <taxon>Flammeovirga</taxon>
    </lineage>
</organism>
<dbReference type="EMBL" id="JRYR02000001">
    <property type="protein sequence ID" value="OHX64843.1"/>
    <property type="molecule type" value="Genomic_DNA"/>
</dbReference>
<sequence length="195" mass="22731">MSSHHIVRDDQEPALLVLHLDQHNLPIITSLLEWSPIVIANQRTAEQLITLDIKVDWVMVTDDSQEEIHELMRNQHPYKVKNIEKGEVEAGLEWLVEEKHNAVNVIKKQYPASEQARALNEHNLDTVVLFDDHFKAMISKKDTFEKWMREGQVIRVLSASSIENLIEKEDHFQVKENGMVKIKAKAPYFVYEKWG</sequence>
<comment type="caution">
    <text evidence="1">The sequence shown here is derived from an EMBL/GenBank/DDBJ whole genome shotgun (WGS) entry which is preliminary data.</text>
</comment>
<reference evidence="1 2" key="1">
    <citation type="journal article" date="2012" name="Int. J. Syst. Evol. Microbiol.">
        <title>Flammeovirga pacifica sp. nov., isolated from deep-sea sediment.</title>
        <authorList>
            <person name="Xu H."/>
            <person name="Fu Y."/>
            <person name="Yang N."/>
            <person name="Ding Z."/>
            <person name="Lai Q."/>
            <person name="Zeng R."/>
        </authorList>
    </citation>
    <scope>NUCLEOTIDE SEQUENCE [LARGE SCALE GENOMIC DNA]</scope>
    <source>
        <strain evidence="2">DSM 24597 / LMG 26175 / WPAGA1</strain>
    </source>
</reference>
<name>A0A1S1YVF8_FLAPC</name>
<dbReference type="OrthoDB" id="1132102at2"/>
<evidence type="ECO:0008006" key="3">
    <source>
        <dbReference type="Google" id="ProtNLM"/>
    </source>
</evidence>
<dbReference type="AlphaFoldDB" id="A0A1S1YVF8"/>
<dbReference type="RefSeq" id="WP_052432292.1">
    <property type="nucleotide sequence ID" value="NZ_JRYR02000001.1"/>
</dbReference>
<accession>A0A1S1YVF8</accession>
<evidence type="ECO:0000313" key="1">
    <source>
        <dbReference type="EMBL" id="OHX64843.1"/>
    </source>
</evidence>
<protein>
    <recommendedName>
        <fullName evidence="3">Thiamine pyrophosphokinase</fullName>
    </recommendedName>
</protein>
<gene>
    <name evidence="1" type="ORF">NH26_00050</name>
</gene>
<proteinExistence type="predicted"/>
<dbReference type="STRING" id="915059.NH26_00050"/>